<dbReference type="GO" id="GO:0051228">
    <property type="term" value="P:mitotic spindle disassembly"/>
    <property type="evidence" value="ECO:0000318"/>
    <property type="project" value="GO_Central"/>
</dbReference>
<feature type="coiled-coil region" evidence="3">
    <location>
        <begin position="219"/>
        <end position="246"/>
    </location>
</feature>
<dbReference type="InterPro" id="IPR041569">
    <property type="entry name" value="AAA_lid_3"/>
</dbReference>
<evidence type="ECO:0000256" key="3">
    <source>
        <dbReference type="SAM" id="Coils"/>
    </source>
</evidence>
<dbReference type="EnsemblPlants" id="Pp3c7_25950V3.1">
    <property type="protein sequence ID" value="Pp3c7_25950V3.1"/>
    <property type="gene ID" value="Pp3c7_25950"/>
</dbReference>
<dbReference type="PANTHER" id="PTHR23077:SF171">
    <property type="entry name" value="NUCLEAR VALOSIN-CONTAINING PROTEIN-LIKE"/>
    <property type="match status" value="1"/>
</dbReference>
<dbReference type="GO" id="GO:0016887">
    <property type="term" value="F:ATP hydrolysis activity"/>
    <property type="evidence" value="ECO:0000318"/>
    <property type="project" value="GO_Central"/>
</dbReference>
<feature type="domain" description="AAA ATPase AAA+ lid" evidence="5">
    <location>
        <begin position="188"/>
        <end position="222"/>
    </location>
</feature>
<evidence type="ECO:0008006" key="9">
    <source>
        <dbReference type="Google" id="ProtNLM"/>
    </source>
</evidence>
<dbReference type="GO" id="GO:0034098">
    <property type="term" value="C:VCP-NPL4-UFD1 AAA ATPase complex"/>
    <property type="evidence" value="ECO:0000318"/>
    <property type="project" value="GO_Central"/>
</dbReference>
<keyword evidence="8" id="KW-1185">Reference proteome</keyword>
<dbReference type="GO" id="GO:0005634">
    <property type="term" value="C:nucleus"/>
    <property type="evidence" value="ECO:0000318"/>
    <property type="project" value="GO_Central"/>
</dbReference>
<dbReference type="SUPFAM" id="SSF52540">
    <property type="entry name" value="P-loop containing nucleoside triphosphate hydrolases"/>
    <property type="match status" value="1"/>
</dbReference>
<dbReference type="OMA" id="AICENIQ"/>
<dbReference type="Gene3D" id="6.10.20.150">
    <property type="match status" value="1"/>
</dbReference>
<evidence type="ECO:0000313" key="8">
    <source>
        <dbReference type="Proteomes" id="UP000006727"/>
    </source>
</evidence>
<evidence type="ECO:0000256" key="1">
    <source>
        <dbReference type="ARBA" id="ARBA00022741"/>
    </source>
</evidence>
<feature type="domain" description="ATPase AAA-type core" evidence="4">
    <location>
        <begin position="48"/>
        <end position="166"/>
    </location>
</feature>
<protein>
    <recommendedName>
        <fullName evidence="9">ATPase AAA-type core domain-containing protein</fullName>
    </recommendedName>
</protein>
<reference evidence="7" key="3">
    <citation type="submission" date="2020-12" db="UniProtKB">
        <authorList>
            <consortium name="EnsemblPlants"/>
        </authorList>
    </citation>
    <scope>IDENTIFICATION</scope>
</reference>
<dbReference type="GO" id="GO:0097352">
    <property type="term" value="P:autophagosome maturation"/>
    <property type="evidence" value="ECO:0000318"/>
    <property type="project" value="GO_Central"/>
</dbReference>
<dbReference type="InterPro" id="IPR050168">
    <property type="entry name" value="AAA_ATPase_domain"/>
</dbReference>
<dbReference type="GO" id="GO:0043161">
    <property type="term" value="P:proteasome-mediated ubiquitin-dependent protein catabolic process"/>
    <property type="evidence" value="ECO:0000318"/>
    <property type="project" value="GO_Central"/>
</dbReference>
<dbReference type="PANTHER" id="PTHR23077">
    <property type="entry name" value="AAA-FAMILY ATPASE"/>
    <property type="match status" value="1"/>
</dbReference>
<dbReference type="InterPro" id="IPR003959">
    <property type="entry name" value="ATPase_AAA_core"/>
</dbReference>
<dbReference type="Gramene" id="Pp3c7_25950V3.1">
    <property type="protein sequence ID" value="Pp3c7_25950V3.1"/>
    <property type="gene ID" value="Pp3c7_25950"/>
</dbReference>
<dbReference type="GO" id="GO:0005524">
    <property type="term" value="F:ATP binding"/>
    <property type="evidence" value="ECO:0007669"/>
    <property type="project" value="UniProtKB-KW"/>
</dbReference>
<dbReference type="Pfam" id="PF00004">
    <property type="entry name" value="AAA"/>
    <property type="match status" value="1"/>
</dbReference>
<keyword evidence="3" id="KW-0175">Coiled coil</keyword>
<dbReference type="GO" id="GO:0005829">
    <property type="term" value="C:cytosol"/>
    <property type="evidence" value="ECO:0000318"/>
    <property type="project" value="GO_Central"/>
</dbReference>
<dbReference type="InterPro" id="IPR027417">
    <property type="entry name" value="P-loop_NTPase"/>
</dbReference>
<accession>A0A2K1KD73</accession>
<evidence type="ECO:0000259" key="5">
    <source>
        <dbReference type="Pfam" id="PF17862"/>
    </source>
</evidence>
<dbReference type="Pfam" id="PF17862">
    <property type="entry name" value="AAA_lid_3"/>
    <property type="match status" value="1"/>
</dbReference>
<organism evidence="6">
    <name type="scientific">Physcomitrium patens</name>
    <name type="common">Spreading-leaved earth moss</name>
    <name type="synonym">Physcomitrella patens</name>
    <dbReference type="NCBI Taxonomy" id="3218"/>
    <lineage>
        <taxon>Eukaryota</taxon>
        <taxon>Viridiplantae</taxon>
        <taxon>Streptophyta</taxon>
        <taxon>Embryophyta</taxon>
        <taxon>Bryophyta</taxon>
        <taxon>Bryophytina</taxon>
        <taxon>Bryopsida</taxon>
        <taxon>Funariidae</taxon>
        <taxon>Funariales</taxon>
        <taxon>Funariaceae</taxon>
        <taxon>Physcomitrium</taxon>
    </lineage>
</organism>
<sequence length="339" mass="38730">MPCIFQWAPQTRPRSCSAIATTDPLVYYPSRESSFMEHLDVVRQCLQRLFANQYQDNFINVKGPELLTMWFGENETNVQEIFDKVQGSSLCMFFFDKLNCIATQREGNNDDVGGAAGCVLNYLLTKMDCMNPKKMVFIVGTTNQLDIIDSVLLRLRRLGQLIYIPLPDEAFRLCIFQACLHKSPIAKEVDLKALARHTMGFSGADVTKICQWACKYAICENIQKNIDKTKKRAKNLEAMEEDNTNKVLEIKATHFEESMKFACRSVSNANISKYQAFAQTLLTLLTLLREYRSVLDITTYCRGSNEIPPPLFFANKTFKCLSPFIKNVFSGILTHYNTY</sequence>
<dbReference type="Gene3D" id="3.40.50.300">
    <property type="entry name" value="P-loop containing nucleotide triphosphate hydrolases"/>
    <property type="match status" value="1"/>
</dbReference>
<dbReference type="Proteomes" id="UP000006727">
    <property type="component" value="Chromosome 7"/>
</dbReference>
<reference evidence="6 8" key="2">
    <citation type="journal article" date="2018" name="Plant J.">
        <title>The Physcomitrella patens chromosome-scale assembly reveals moss genome structure and evolution.</title>
        <authorList>
            <person name="Lang D."/>
            <person name="Ullrich K.K."/>
            <person name="Murat F."/>
            <person name="Fuchs J."/>
            <person name="Jenkins J."/>
            <person name="Haas F.B."/>
            <person name="Piednoel M."/>
            <person name="Gundlach H."/>
            <person name="Van Bel M."/>
            <person name="Meyberg R."/>
            <person name="Vives C."/>
            <person name="Morata J."/>
            <person name="Symeonidi A."/>
            <person name="Hiss M."/>
            <person name="Muchero W."/>
            <person name="Kamisugi Y."/>
            <person name="Saleh O."/>
            <person name="Blanc G."/>
            <person name="Decker E.L."/>
            <person name="van Gessel N."/>
            <person name="Grimwood J."/>
            <person name="Hayes R.D."/>
            <person name="Graham S.W."/>
            <person name="Gunter L.E."/>
            <person name="McDaniel S.F."/>
            <person name="Hoernstein S.N.W."/>
            <person name="Larsson A."/>
            <person name="Li F.W."/>
            <person name="Perroud P.F."/>
            <person name="Phillips J."/>
            <person name="Ranjan P."/>
            <person name="Rokshar D.S."/>
            <person name="Rothfels C.J."/>
            <person name="Schneider L."/>
            <person name="Shu S."/>
            <person name="Stevenson D.W."/>
            <person name="Thummler F."/>
            <person name="Tillich M."/>
            <person name="Villarreal Aguilar J.C."/>
            <person name="Widiez T."/>
            <person name="Wong G.K."/>
            <person name="Wymore A."/>
            <person name="Zhang Y."/>
            <person name="Zimmer A.D."/>
            <person name="Quatrano R.S."/>
            <person name="Mayer K.F.X."/>
            <person name="Goodstein D."/>
            <person name="Casacuberta J.M."/>
            <person name="Vandepoele K."/>
            <person name="Reski R."/>
            <person name="Cuming A.C."/>
            <person name="Tuskan G.A."/>
            <person name="Maumus F."/>
            <person name="Salse J."/>
            <person name="Schmutz J."/>
            <person name="Rensing S.A."/>
        </authorList>
    </citation>
    <scope>NUCLEOTIDE SEQUENCE [LARGE SCALE GENOMIC DNA]</scope>
    <source>
        <strain evidence="7 8">cv. Gransden 2004</strain>
    </source>
</reference>
<dbReference type="PaxDb" id="3218-PP1S97_154V6.1"/>
<gene>
    <name evidence="6" type="ORF">PHYPA_010887</name>
</gene>
<reference evidence="6 8" key="1">
    <citation type="journal article" date="2008" name="Science">
        <title>The Physcomitrella genome reveals evolutionary insights into the conquest of land by plants.</title>
        <authorList>
            <person name="Rensing S."/>
            <person name="Lang D."/>
            <person name="Zimmer A."/>
            <person name="Terry A."/>
            <person name="Salamov A."/>
            <person name="Shapiro H."/>
            <person name="Nishiyama T."/>
            <person name="Perroud P.-F."/>
            <person name="Lindquist E."/>
            <person name="Kamisugi Y."/>
            <person name="Tanahashi T."/>
            <person name="Sakakibara K."/>
            <person name="Fujita T."/>
            <person name="Oishi K."/>
            <person name="Shin-I T."/>
            <person name="Kuroki Y."/>
            <person name="Toyoda A."/>
            <person name="Suzuki Y."/>
            <person name="Hashimoto A."/>
            <person name="Yamaguchi K."/>
            <person name="Sugano A."/>
            <person name="Kohara Y."/>
            <person name="Fujiyama A."/>
            <person name="Anterola A."/>
            <person name="Aoki S."/>
            <person name="Ashton N."/>
            <person name="Barbazuk W.B."/>
            <person name="Barker E."/>
            <person name="Bennetzen J."/>
            <person name="Bezanilla M."/>
            <person name="Blankenship R."/>
            <person name="Cho S.H."/>
            <person name="Dutcher S."/>
            <person name="Estelle M."/>
            <person name="Fawcett J.A."/>
            <person name="Gundlach H."/>
            <person name="Hanada K."/>
            <person name="Heyl A."/>
            <person name="Hicks K.A."/>
            <person name="Hugh J."/>
            <person name="Lohr M."/>
            <person name="Mayer K."/>
            <person name="Melkozernov A."/>
            <person name="Murata T."/>
            <person name="Nelson D."/>
            <person name="Pils B."/>
            <person name="Prigge M."/>
            <person name="Reiss B."/>
            <person name="Renner T."/>
            <person name="Rombauts S."/>
            <person name="Rushton P."/>
            <person name="Sanderfoot A."/>
            <person name="Schween G."/>
            <person name="Shiu S.-H."/>
            <person name="Stueber K."/>
            <person name="Theodoulou F.L."/>
            <person name="Tu H."/>
            <person name="Van de Peer Y."/>
            <person name="Verrier P.J."/>
            <person name="Waters E."/>
            <person name="Wood A."/>
            <person name="Yang L."/>
            <person name="Cove D."/>
            <person name="Cuming A."/>
            <person name="Hasebe M."/>
            <person name="Lucas S."/>
            <person name="Mishler D.B."/>
            <person name="Reski R."/>
            <person name="Grigoriev I."/>
            <person name="Quatrano R.S."/>
            <person name="Boore J.L."/>
        </authorList>
    </citation>
    <scope>NUCLEOTIDE SEQUENCE [LARGE SCALE GENOMIC DNA]</scope>
    <source>
        <strain evidence="7 8">cv. Gransden 2004</strain>
    </source>
</reference>
<evidence type="ECO:0000313" key="6">
    <source>
        <dbReference type="EMBL" id="PNR51699.1"/>
    </source>
</evidence>
<dbReference type="AlphaFoldDB" id="A0A2K1KD73"/>
<keyword evidence="2" id="KW-0067">ATP-binding</keyword>
<dbReference type="InParanoid" id="A0A2K1KD73"/>
<evidence type="ECO:0000313" key="7">
    <source>
        <dbReference type="EnsemblPlants" id="Pp3c7_25950V3.1"/>
    </source>
</evidence>
<name>A0A2K1KD73_PHYPA</name>
<dbReference type="GO" id="GO:0031593">
    <property type="term" value="F:polyubiquitin modification-dependent protein binding"/>
    <property type="evidence" value="ECO:0000318"/>
    <property type="project" value="GO_Central"/>
</dbReference>
<dbReference type="STRING" id="3218.A0A2K1KD73"/>
<evidence type="ECO:0000256" key="2">
    <source>
        <dbReference type="ARBA" id="ARBA00022840"/>
    </source>
</evidence>
<dbReference type="EMBL" id="ABEU02000007">
    <property type="protein sequence ID" value="PNR51699.1"/>
    <property type="molecule type" value="Genomic_DNA"/>
</dbReference>
<dbReference type="GO" id="GO:0030970">
    <property type="term" value="P:retrograde protein transport, ER to cytosol"/>
    <property type="evidence" value="ECO:0000318"/>
    <property type="project" value="GO_Central"/>
</dbReference>
<keyword evidence="1" id="KW-0547">Nucleotide-binding</keyword>
<evidence type="ECO:0000259" key="4">
    <source>
        <dbReference type="Pfam" id="PF00004"/>
    </source>
</evidence>
<proteinExistence type="predicted"/>